<dbReference type="EMBL" id="LAYY01000002">
    <property type="protein sequence ID" value="KKK39661.1"/>
    <property type="molecule type" value="Genomic_DNA"/>
</dbReference>
<dbReference type="FunFam" id="3.40.710.10:FF:000026">
    <property type="entry name" value="Penicillin-binding protein 1"/>
    <property type="match status" value="1"/>
</dbReference>
<feature type="domain" description="PASTA" evidence="9">
    <location>
        <begin position="659"/>
        <end position="715"/>
    </location>
</feature>
<evidence type="ECO:0000259" key="9">
    <source>
        <dbReference type="PROSITE" id="PS51178"/>
    </source>
</evidence>
<dbReference type="CDD" id="cd06576">
    <property type="entry name" value="PASTA_Pbp2x-like_1"/>
    <property type="match status" value="1"/>
</dbReference>
<dbReference type="Gene3D" id="3.30.70.2110">
    <property type="match status" value="1"/>
</dbReference>
<dbReference type="PANTHER" id="PTHR30627:SF26">
    <property type="entry name" value="PENICILLIN-BINDING PROTEIN 2B"/>
    <property type="match status" value="1"/>
</dbReference>
<dbReference type="GO" id="GO:0009002">
    <property type="term" value="F:serine-type D-Ala-D-Ala carboxypeptidase activity"/>
    <property type="evidence" value="ECO:0007669"/>
    <property type="project" value="UniProtKB-EC"/>
</dbReference>
<dbReference type="InterPro" id="IPR001460">
    <property type="entry name" value="PCN-bd_Tpept"/>
</dbReference>
<reference evidence="10 11" key="1">
    <citation type="submission" date="2015-04" db="EMBL/GenBank/DDBJ databases">
        <title>Taxonomic description and genome sequence of Bacillus campisalis sp. nov., a novel member of the genus Bacillus isolated from solar saltern.</title>
        <authorList>
            <person name="Mathan Kumar R."/>
            <person name="Kaur G."/>
            <person name="Kumar A."/>
            <person name="Singh N.K."/>
            <person name="Kaur N."/>
            <person name="Kumar N."/>
            <person name="Mayilraj S."/>
        </authorList>
    </citation>
    <scope>NUCLEOTIDE SEQUENCE [LARGE SCALE GENOMIC DNA]</scope>
    <source>
        <strain evidence="10 11">SA2-6</strain>
    </source>
</reference>
<dbReference type="RefSeq" id="WP_046522233.1">
    <property type="nucleotide sequence ID" value="NZ_LAYY01000002.1"/>
</dbReference>
<evidence type="ECO:0000313" key="10">
    <source>
        <dbReference type="EMBL" id="KKK39661.1"/>
    </source>
</evidence>
<keyword evidence="8" id="KW-0812">Transmembrane</keyword>
<keyword evidence="8" id="KW-1133">Transmembrane helix</keyword>
<dbReference type="GO" id="GO:0009252">
    <property type="term" value="P:peptidoglycan biosynthetic process"/>
    <property type="evidence" value="ECO:0007669"/>
    <property type="project" value="UniProtKB-UniPathway"/>
</dbReference>
<dbReference type="SUPFAM" id="SSF56601">
    <property type="entry name" value="beta-lactamase/transpeptidase-like"/>
    <property type="match status" value="1"/>
</dbReference>
<dbReference type="UniPathway" id="UPA00219"/>
<comment type="pathway">
    <text evidence="2">Cell wall biogenesis; peptidoglycan biosynthesis.</text>
</comment>
<organism evidence="10 11">
    <name type="scientific">Mesobacillus campisalis</name>
    <dbReference type="NCBI Taxonomy" id="1408103"/>
    <lineage>
        <taxon>Bacteria</taxon>
        <taxon>Bacillati</taxon>
        <taxon>Bacillota</taxon>
        <taxon>Bacilli</taxon>
        <taxon>Bacillales</taxon>
        <taxon>Bacillaceae</taxon>
        <taxon>Mesobacillus</taxon>
    </lineage>
</organism>
<dbReference type="CDD" id="cd06575">
    <property type="entry name" value="PASTA_Pbp2x-like_2"/>
    <property type="match status" value="1"/>
</dbReference>
<dbReference type="InterPro" id="IPR005543">
    <property type="entry name" value="PASTA_dom"/>
</dbReference>
<dbReference type="GO" id="GO:0008658">
    <property type="term" value="F:penicillin binding"/>
    <property type="evidence" value="ECO:0007669"/>
    <property type="project" value="InterPro"/>
</dbReference>
<dbReference type="AlphaFoldDB" id="A0A0M2T101"/>
<comment type="catalytic activity">
    <reaction evidence="6">
        <text>Preferential cleavage: (Ac)2-L-Lys-D-Ala-|-D-Ala. Also transpeptidation of peptidyl-alanyl moieties that are N-acyl substituents of D-alanine.</text>
        <dbReference type="EC" id="3.4.16.4"/>
    </reaction>
</comment>
<dbReference type="OrthoDB" id="9804124at2"/>
<dbReference type="PROSITE" id="PS51178">
    <property type="entry name" value="PASTA"/>
    <property type="match status" value="2"/>
</dbReference>
<dbReference type="GO" id="GO:0005886">
    <property type="term" value="C:plasma membrane"/>
    <property type="evidence" value="ECO:0007669"/>
    <property type="project" value="TreeGrafter"/>
</dbReference>
<dbReference type="InterPro" id="IPR036138">
    <property type="entry name" value="PBP_dimer_sf"/>
</dbReference>
<sequence>MNRKRPNMNVGAAGLFVVFSLLFFIVIYRFVSIQVTGEVAGQPLAAKAQQKYSKETLIEATRGTIFDRNAEVIAEDTNSYTLVAILDEKMTSNPKQPKHVDNPEKTAKVLAQYIEMNESDIYERLTKEGVFQVEFGKAGRDIPHGVKNEIEKKKLPGITFTKDSKRFYPNGIFSSHLIGYVEKEEKEDGKAESVGQLGIEAAFEDYLTGSDGSVRVESDFWGFLLPNSEKEIKPAHNGNDLYLTLDKKIQTFLEDAMDRVDEEYKPKKIIAVVADPKTGDILAMGQRPTFHPKTKEGIEQNWHNEVIETSIEPGSTMKIFTLAAAVEENKFNPSEKFKSGQYKVTPKSMPIGDHNSGRGWGEITYLEGIQRSSNVAMAKLVNEKIGTETFRKYLTAFGLDKPTGINLPNEKTGKILYEWPIEKITTSFGQGTTMTPLQLVQAATAVANDGKMMKPQIIDKIVDPNSNEVVEQPEPEIAGTPISAKTAKKVREILETTITAEKGTGGSYKIEGYDVAGKTGTAQIPGNDGKYLRGHGNFLYSFLGMAPTDDPELIVYVAVQQPELDESTNGSVPVSKIFNPVMKSSLQYLNIKPVVQEEIVSSEVPDVTGKASDDAVARLKEKGLTPVVVGEGEKIAKQLPKEGAVILGGEKVILKTTGKVTAPDMTDWSLRDVMKFAQVAGLKLNKAGSGYVTKQNIQPGSAVKDGDYLIVELMAPLEKAEAENQQEETGESENSGDEETEDVFD</sequence>
<protein>
    <recommendedName>
        <fullName evidence="4">serine-type D-Ala-D-Ala carboxypeptidase</fullName>
        <ecNumber evidence="4">3.4.16.4</ecNumber>
    </recommendedName>
</protein>
<dbReference type="Gene3D" id="3.40.710.10">
    <property type="entry name" value="DD-peptidase/beta-lactamase superfamily"/>
    <property type="match status" value="1"/>
</dbReference>
<gene>
    <name evidence="10" type="ORF">WQ57_02930</name>
</gene>
<keyword evidence="11" id="KW-1185">Reference proteome</keyword>
<evidence type="ECO:0000256" key="6">
    <source>
        <dbReference type="ARBA" id="ARBA00034000"/>
    </source>
</evidence>
<dbReference type="PANTHER" id="PTHR30627">
    <property type="entry name" value="PEPTIDOGLYCAN D,D-TRANSPEPTIDASE"/>
    <property type="match status" value="1"/>
</dbReference>
<proteinExistence type="inferred from homology"/>
<dbReference type="PATRIC" id="fig|1408103.3.peg.663"/>
<dbReference type="EC" id="3.4.16.4" evidence="4"/>
<dbReference type="SMART" id="SM00740">
    <property type="entry name" value="PASTA"/>
    <property type="match status" value="2"/>
</dbReference>
<dbReference type="SUPFAM" id="SSF54184">
    <property type="entry name" value="Penicillin-binding protein 2x (pbp-2x), c-terminal domain"/>
    <property type="match status" value="2"/>
</dbReference>
<evidence type="ECO:0000256" key="2">
    <source>
        <dbReference type="ARBA" id="ARBA00004752"/>
    </source>
</evidence>
<evidence type="ECO:0000256" key="3">
    <source>
        <dbReference type="ARBA" id="ARBA00007171"/>
    </source>
</evidence>
<dbReference type="Gene3D" id="2.20.70.70">
    <property type="match status" value="1"/>
</dbReference>
<evidence type="ECO:0000313" key="11">
    <source>
        <dbReference type="Proteomes" id="UP000034166"/>
    </source>
</evidence>
<comment type="subcellular location">
    <subcellularLocation>
        <location evidence="1">Membrane</location>
    </subcellularLocation>
</comment>
<comment type="similarity">
    <text evidence="3">Belongs to the transpeptidase family.</text>
</comment>
<feature type="region of interest" description="Disordered" evidence="7">
    <location>
        <begin position="719"/>
        <end position="745"/>
    </location>
</feature>
<evidence type="ECO:0000256" key="7">
    <source>
        <dbReference type="SAM" id="MobiDB-lite"/>
    </source>
</evidence>
<feature type="transmembrane region" description="Helical" evidence="8">
    <location>
        <begin position="12"/>
        <end position="31"/>
    </location>
</feature>
<evidence type="ECO:0000256" key="8">
    <source>
        <dbReference type="SAM" id="Phobius"/>
    </source>
</evidence>
<comment type="caution">
    <text evidence="10">The sequence shown here is derived from an EMBL/GenBank/DDBJ whole genome shotgun (WGS) entry which is preliminary data.</text>
</comment>
<evidence type="ECO:0000256" key="5">
    <source>
        <dbReference type="ARBA" id="ARBA00023136"/>
    </source>
</evidence>
<evidence type="ECO:0000256" key="4">
    <source>
        <dbReference type="ARBA" id="ARBA00012448"/>
    </source>
</evidence>
<evidence type="ECO:0000256" key="1">
    <source>
        <dbReference type="ARBA" id="ARBA00004370"/>
    </source>
</evidence>
<dbReference type="Pfam" id="PF00905">
    <property type="entry name" value="Transpeptidase"/>
    <property type="match status" value="1"/>
</dbReference>
<dbReference type="Pfam" id="PF03793">
    <property type="entry name" value="PASTA"/>
    <property type="match status" value="2"/>
</dbReference>
<dbReference type="InterPro" id="IPR012338">
    <property type="entry name" value="Beta-lactam/transpept-like"/>
</dbReference>
<keyword evidence="5 8" id="KW-0472">Membrane</keyword>
<dbReference type="GO" id="GO:0071555">
    <property type="term" value="P:cell wall organization"/>
    <property type="evidence" value="ECO:0007669"/>
    <property type="project" value="TreeGrafter"/>
</dbReference>
<feature type="domain" description="PASTA" evidence="9">
    <location>
        <begin position="598"/>
        <end position="658"/>
    </location>
</feature>
<dbReference type="InterPro" id="IPR005311">
    <property type="entry name" value="PBP_dimer"/>
</dbReference>
<dbReference type="Pfam" id="PF03717">
    <property type="entry name" value="PBP_dimer"/>
    <property type="match status" value="1"/>
</dbReference>
<dbReference type="Gene3D" id="3.90.1310.10">
    <property type="entry name" value="Penicillin-binding protein 2a (Domain 2)"/>
    <property type="match status" value="1"/>
</dbReference>
<feature type="compositionally biased region" description="Acidic residues" evidence="7">
    <location>
        <begin position="724"/>
        <end position="745"/>
    </location>
</feature>
<dbReference type="Proteomes" id="UP000034166">
    <property type="component" value="Unassembled WGS sequence"/>
</dbReference>
<accession>A0A0M2T101</accession>
<dbReference type="InterPro" id="IPR050515">
    <property type="entry name" value="Beta-lactam/transpept"/>
</dbReference>
<name>A0A0M2T101_9BACI</name>
<dbReference type="SUPFAM" id="SSF56519">
    <property type="entry name" value="Penicillin binding protein dimerisation domain"/>
    <property type="match status" value="1"/>
</dbReference>